<dbReference type="AlphaFoldDB" id="A0A0A2FF31"/>
<keyword evidence="5" id="KW-0378">Hydrolase</keyword>
<evidence type="ECO:0000256" key="7">
    <source>
        <dbReference type="ARBA" id="ARBA00023049"/>
    </source>
</evidence>
<dbReference type="InterPro" id="IPR011765">
    <property type="entry name" value="Pept_M16_N"/>
</dbReference>
<evidence type="ECO:0000313" key="12">
    <source>
        <dbReference type="EMBL" id="KGN93181.1"/>
    </source>
</evidence>
<keyword evidence="7" id="KW-0482">Metalloprotease</keyword>
<dbReference type="PANTHER" id="PTHR43690:SF17">
    <property type="entry name" value="PROTEIN YHJJ"/>
    <property type="match status" value="1"/>
</dbReference>
<accession>A0A0A2FF31</accession>
<keyword evidence="9" id="KW-0732">Signal</keyword>
<evidence type="ECO:0000313" key="14">
    <source>
        <dbReference type="Proteomes" id="UP000030136"/>
    </source>
</evidence>
<dbReference type="EMBL" id="JQJC01000028">
    <property type="protein sequence ID" value="KGN93181.1"/>
    <property type="molecule type" value="Genomic_DNA"/>
</dbReference>
<dbReference type="GO" id="GO:0006508">
    <property type="term" value="P:proteolysis"/>
    <property type="evidence" value="ECO:0007669"/>
    <property type="project" value="UniProtKB-KW"/>
</dbReference>
<proteinExistence type="inferred from homology"/>
<dbReference type="EMBL" id="LS483447">
    <property type="protein sequence ID" value="SQH73746.1"/>
    <property type="molecule type" value="Genomic_DNA"/>
</dbReference>
<reference evidence="12 14" key="1">
    <citation type="submission" date="2014-08" db="EMBL/GenBank/DDBJ databases">
        <title>Porphyromonas crevioricanis strain:COT-253_OH1447 Genome sequencing.</title>
        <authorList>
            <person name="Wallis C."/>
            <person name="Deusch O."/>
            <person name="O'Flynn C."/>
            <person name="Davis I."/>
            <person name="Jospin G."/>
            <person name="Darling A.E."/>
            <person name="Coil D.A."/>
            <person name="Alexiev A."/>
            <person name="Horsfall A."/>
            <person name="Kirkwood N."/>
            <person name="Harris S."/>
            <person name="Eisen J.A."/>
        </authorList>
    </citation>
    <scope>NUCLEOTIDE SEQUENCE [LARGE SCALE GENOMIC DNA]</scope>
    <source>
        <strain evidence="14">COT-253 OH1447</strain>
        <strain evidence="12">COT-253_OH1447</strain>
    </source>
</reference>
<dbReference type="PANTHER" id="PTHR43690">
    <property type="entry name" value="NARDILYSIN"/>
    <property type="match status" value="1"/>
</dbReference>
<dbReference type="InterPro" id="IPR007863">
    <property type="entry name" value="Peptidase_M16_C"/>
</dbReference>
<dbReference type="InterPro" id="IPR011249">
    <property type="entry name" value="Metalloenz_LuxS/M16"/>
</dbReference>
<dbReference type="KEGG" id="pcre:NCTC12858_01613"/>
<dbReference type="Proteomes" id="UP000249300">
    <property type="component" value="Chromosome 1"/>
</dbReference>
<gene>
    <name evidence="12" type="ORF">HQ38_09260</name>
    <name evidence="13" type="ORF">NCTC12858_01613</name>
</gene>
<evidence type="ECO:0000256" key="6">
    <source>
        <dbReference type="ARBA" id="ARBA00022833"/>
    </source>
</evidence>
<evidence type="ECO:0000313" key="13">
    <source>
        <dbReference type="EMBL" id="SQH73746.1"/>
    </source>
</evidence>
<evidence type="ECO:0000256" key="4">
    <source>
        <dbReference type="ARBA" id="ARBA00022723"/>
    </source>
</evidence>
<evidence type="ECO:0000256" key="5">
    <source>
        <dbReference type="ARBA" id="ARBA00022801"/>
    </source>
</evidence>
<reference evidence="13 15" key="2">
    <citation type="submission" date="2018-06" db="EMBL/GenBank/DDBJ databases">
        <authorList>
            <consortium name="Pathogen Informatics"/>
            <person name="Doyle S."/>
        </authorList>
    </citation>
    <scope>NUCLEOTIDE SEQUENCE [LARGE SCALE GENOMIC DNA]</scope>
    <source>
        <strain evidence="13 15">NCTC12858</strain>
    </source>
</reference>
<organism evidence="12 14">
    <name type="scientific">Porphyromonas crevioricanis</name>
    <dbReference type="NCBI Taxonomy" id="393921"/>
    <lineage>
        <taxon>Bacteria</taxon>
        <taxon>Pseudomonadati</taxon>
        <taxon>Bacteroidota</taxon>
        <taxon>Bacteroidia</taxon>
        <taxon>Bacteroidales</taxon>
        <taxon>Porphyromonadaceae</taxon>
        <taxon>Porphyromonas</taxon>
    </lineage>
</organism>
<feature type="signal peptide" evidence="9">
    <location>
        <begin position="1"/>
        <end position="22"/>
    </location>
</feature>
<dbReference type="GO" id="GO:0004222">
    <property type="term" value="F:metalloendopeptidase activity"/>
    <property type="evidence" value="ECO:0007669"/>
    <property type="project" value="InterPro"/>
</dbReference>
<keyword evidence="4" id="KW-0479">Metal-binding</keyword>
<keyword evidence="3 13" id="KW-0645">Protease</keyword>
<dbReference type="Pfam" id="PF05193">
    <property type="entry name" value="Peptidase_M16_C"/>
    <property type="match status" value="2"/>
</dbReference>
<evidence type="ECO:0000256" key="1">
    <source>
        <dbReference type="ARBA" id="ARBA00001947"/>
    </source>
</evidence>
<dbReference type="Proteomes" id="UP000030136">
    <property type="component" value="Unassembled WGS sequence"/>
</dbReference>
<feature type="chain" id="PRO_5043118584" evidence="9">
    <location>
        <begin position="23"/>
        <end position="976"/>
    </location>
</feature>
<comment type="cofactor">
    <cofactor evidence="1">
        <name>Zn(2+)</name>
        <dbReference type="ChEBI" id="CHEBI:29105"/>
    </cofactor>
</comment>
<dbReference type="InterPro" id="IPR050626">
    <property type="entry name" value="Peptidase_M16"/>
</dbReference>
<feature type="domain" description="Peptidase M16 C-terminal" evidence="11">
    <location>
        <begin position="266"/>
        <end position="435"/>
    </location>
</feature>
<dbReference type="Gene3D" id="3.30.830.10">
    <property type="entry name" value="Metalloenzyme, LuxS/M16 peptidase-like"/>
    <property type="match status" value="4"/>
</dbReference>
<evidence type="ECO:0000256" key="8">
    <source>
        <dbReference type="RuleBase" id="RU004447"/>
    </source>
</evidence>
<evidence type="ECO:0000256" key="2">
    <source>
        <dbReference type="ARBA" id="ARBA00007261"/>
    </source>
</evidence>
<name>A0A0A2FF31_9PORP</name>
<dbReference type="PROSITE" id="PS00143">
    <property type="entry name" value="INSULINASE"/>
    <property type="match status" value="1"/>
</dbReference>
<sequence length="976" mass="111993">MKIKQILLIAVCLFSVSVLAQAQQFKTVKKTDARGYIYEEVQGDPTHSRMYTLKNGLKVYLSRNTESPRIQTLIPVRTGSNNDPSDNTGLAHYLEHMMFKGTSKMGALNWEKEKVELAKISDLYEAHKATKDPEKRKHLYRQIDSISQIAAQYVAANEYDRLTTSLGATGTNAYTWVEQTVYVNNIPSNQLDRWLQIESERFGELVLRLFHTELEAVYEEFNMGQDNINRRINKTQGEALFPTHPYGQQTTIGTSEHLKSPSMVAIHNYFNTYYVPNNYAVILVGDLEYDETIAMVDKYFGNKKAKPVPQKTFPREKPIEKPVVRELYSKDAENIYLTYRFDGGTGSKDDIYISLIDMLLTNGKAGLIDLSLNQGQKVFMAGCSPLILKEYSLHSFYGIPKEGQTLEQVKELLLEQIERIKKGDFPDWLLEAVVNDLELSEIASLKNAGSIAEVLCASFIQERPWSERVSRISEMRKVTKADIVAFANKHYGNNYVEILKRQGENEDLIRVEKPAITPLEIDRSVISEFGTKILSEEAPRIKPLFVDYQKEIKKESVKGHEIDYIINPDNDLFHLYFIFDMGSSNDKKVELATSYLNFLGTDKLSPEEVKQEFYKLGIDYSVSTGQDRTYLMLSGLGRNMGKGVKLFEELLANVKPDSKALQEMIALTLKDRKEEKNDKNRIFNAATAYAMFGEVSARRDILSREELMAIQPEELTAIIKDLTNYKHRIFYYGNRLSEAKNALSAYHHFGQKEYPTPVIYKEQPTGGKVYYTDYDMVQAQINMIRRVKVYDPREEALALMFNAYFGGGMSSIVFQEIREAKSLAYSAYAFYSRAKKKEGYNHVIAFIGTQSNKLTDAFHAMQGLVQDMPQSEKSFEAAKNYVLQEIESQRITKDNIFWSYEGLKRKGIHQNNAREIYEEVKKITMQDLLTFFNETIKGNDYTFVLIGRESDLPLDLMRQLGTVEKLDIDYIFNNKE</sequence>
<keyword evidence="15" id="KW-1185">Reference proteome</keyword>
<comment type="similarity">
    <text evidence="2 8">Belongs to the peptidase M16 family.</text>
</comment>
<evidence type="ECO:0000256" key="3">
    <source>
        <dbReference type="ARBA" id="ARBA00022670"/>
    </source>
</evidence>
<evidence type="ECO:0000259" key="11">
    <source>
        <dbReference type="Pfam" id="PF05193"/>
    </source>
</evidence>
<evidence type="ECO:0000313" key="15">
    <source>
        <dbReference type="Proteomes" id="UP000249300"/>
    </source>
</evidence>
<evidence type="ECO:0000259" key="10">
    <source>
        <dbReference type="Pfam" id="PF00675"/>
    </source>
</evidence>
<dbReference type="Pfam" id="PF00675">
    <property type="entry name" value="Peptidase_M16"/>
    <property type="match status" value="1"/>
</dbReference>
<dbReference type="RefSeq" id="WP_023936974.1">
    <property type="nucleotide sequence ID" value="NZ_FUXH01000013.1"/>
</dbReference>
<dbReference type="SUPFAM" id="SSF63411">
    <property type="entry name" value="LuxS/MPP-like metallohydrolase"/>
    <property type="match status" value="4"/>
</dbReference>
<feature type="domain" description="Peptidase M16 N-terminal" evidence="10">
    <location>
        <begin position="60"/>
        <end position="108"/>
    </location>
</feature>
<evidence type="ECO:0000256" key="9">
    <source>
        <dbReference type="SAM" id="SignalP"/>
    </source>
</evidence>
<dbReference type="eggNOG" id="COG0612">
    <property type="taxonomic scope" value="Bacteria"/>
</dbReference>
<dbReference type="GO" id="GO:0046872">
    <property type="term" value="F:metal ion binding"/>
    <property type="evidence" value="ECO:0007669"/>
    <property type="project" value="UniProtKB-KW"/>
</dbReference>
<feature type="domain" description="Peptidase M16 C-terminal" evidence="11">
    <location>
        <begin position="757"/>
        <end position="880"/>
    </location>
</feature>
<protein>
    <submittedName>
        <fullName evidence="12">Peptidase M16</fullName>
    </submittedName>
    <submittedName>
        <fullName evidence="13">Protease3</fullName>
    </submittedName>
</protein>
<dbReference type="STRING" id="393921.HQ45_08025"/>
<dbReference type="InterPro" id="IPR001431">
    <property type="entry name" value="Pept_M16_Zn_BS"/>
</dbReference>
<keyword evidence="6" id="KW-0862">Zinc</keyword>